<dbReference type="PANTHER" id="PTHR32063">
    <property type="match status" value="1"/>
</dbReference>
<dbReference type="InterPro" id="IPR001036">
    <property type="entry name" value="Acrflvin-R"/>
</dbReference>
<proteinExistence type="predicted"/>
<feature type="transmembrane region" description="Helical" evidence="3">
    <location>
        <begin position="421"/>
        <end position="449"/>
    </location>
</feature>
<dbReference type="Proteomes" id="UP000031647">
    <property type="component" value="Chromosome"/>
</dbReference>
<dbReference type="SUPFAM" id="SSF82693">
    <property type="entry name" value="Multidrug efflux transporter AcrB pore domain, PN1, PN2, PC1 and PC2 subdomains"/>
    <property type="match status" value="2"/>
</dbReference>
<sequence>MFHHIKKGFFGAFNRFYRRTEDKYQRGVIYVLRRAARTMGLYLVLGGGMALMMWKLPGSFLPTEDQGEIMVQYTLPAGATAARTAEVNRQIVDWFLINEKANTDVIFTVDGFSFSGSGQNTGMAFVSLKNWSQRKGAENTAQAIALRATKELGTIRDATVFAMTPPAVDGLGQSNGFTFELLANGGTDRETLLQMRNQLIEKANQSPELHSVRANDLPQMPQLQVDIDSNKAVSLGLSLNDVTDTLSSAWGGTYVNDFIDRGRVKKVYIQGDSEFRSAPSDLGKWFVRGSDNAMTPFSAFATTRWLYGPERLVRYNGSAAYEIQGENATGFSSGDAMTKMEELANSLPAGTTWAWSGLSLQEKLASGQALSLYAVSILVVFLCLAALYESWSVPFSVILVIPLGLLGAALAAWMRDLNNDVYFQVALLTTIGLSSKNAILIVEFAEAAVAEGYSLSRAALRAAQTRLRPIIMTSLAFIAGVMPLAIATGAGANSRIAIGTGIIGGTLTATLLAIFFVPLFFVLVKRLFAGKPRR</sequence>
<organism evidence="4 5">
    <name type="scientific">Shigella dysenteriae 1617</name>
    <dbReference type="NCBI Taxonomy" id="754093"/>
    <lineage>
        <taxon>Bacteria</taxon>
        <taxon>Pseudomonadati</taxon>
        <taxon>Pseudomonadota</taxon>
        <taxon>Gammaproteobacteria</taxon>
        <taxon>Enterobacterales</taxon>
        <taxon>Enterobacteriaceae</taxon>
        <taxon>Shigella</taxon>
    </lineage>
</organism>
<dbReference type="Gene3D" id="1.20.1640.10">
    <property type="entry name" value="Multidrug efflux transporter AcrB transmembrane domain"/>
    <property type="match status" value="1"/>
</dbReference>
<evidence type="ECO:0000313" key="5">
    <source>
        <dbReference type="Proteomes" id="UP000031647"/>
    </source>
</evidence>
<dbReference type="PANTHER" id="PTHR32063:SF32">
    <property type="entry name" value="AMINOGLYCOSIDE EFFLUX PUMP-RELATED"/>
    <property type="match status" value="1"/>
</dbReference>
<evidence type="ECO:0000313" key="4">
    <source>
        <dbReference type="EMBL" id="AHA64633.1"/>
    </source>
</evidence>
<dbReference type="Gene3D" id="3.30.70.1430">
    <property type="entry name" value="Multidrug efflux transporter AcrB pore domain"/>
    <property type="match status" value="1"/>
</dbReference>
<reference evidence="4 5" key="1">
    <citation type="submission" date="2013-09" db="EMBL/GenBank/DDBJ databases">
        <title>Comparative genomics of Sd1617 to representative strains in evaluating its pathogenesis.</title>
        <authorList>
            <person name="Aksomboon Vongsawan A."/>
            <person name="Kapatral V."/>
            <person name="Vaisvil B."/>
            <person name="Serichantalergs O."/>
            <person name="Hale T.L."/>
            <person name="Mason C.J."/>
        </authorList>
    </citation>
    <scope>NUCLEOTIDE SEQUENCE [LARGE SCALE GENOMIC DNA]</scope>
    <source>
        <strain evidence="4 5">1617</strain>
    </source>
</reference>
<dbReference type="GO" id="GO:0042910">
    <property type="term" value="F:xenobiotic transmembrane transporter activity"/>
    <property type="evidence" value="ECO:0007669"/>
    <property type="project" value="TreeGrafter"/>
</dbReference>
<gene>
    <name evidence="4" type="ORF">Asd1617_01806</name>
</gene>
<dbReference type="PATRIC" id="fig|754093.4.peg.1755"/>
<dbReference type="SUPFAM" id="SSF82866">
    <property type="entry name" value="Multidrug efflux transporter AcrB transmembrane domain"/>
    <property type="match status" value="1"/>
</dbReference>
<dbReference type="PRINTS" id="PR00702">
    <property type="entry name" value="ACRIFLAVINRP"/>
</dbReference>
<evidence type="ECO:0000256" key="3">
    <source>
        <dbReference type="SAM" id="Phobius"/>
    </source>
</evidence>
<dbReference type="EMBL" id="CP006736">
    <property type="protein sequence ID" value="AHA64633.1"/>
    <property type="molecule type" value="Genomic_DNA"/>
</dbReference>
<protein>
    <submittedName>
        <fullName evidence="4">Acriflavin resistance plasma membrane protein</fullName>
    </submittedName>
</protein>
<dbReference type="KEGG" id="sdz:Asd1617_01806"/>
<name>A0A0A6ZRD3_SHIDY</name>
<accession>A0A0A6ZRD3</accession>
<dbReference type="GO" id="GO:0005886">
    <property type="term" value="C:plasma membrane"/>
    <property type="evidence" value="ECO:0007669"/>
    <property type="project" value="TreeGrafter"/>
</dbReference>
<feature type="transmembrane region" description="Helical" evidence="3">
    <location>
        <begin position="395"/>
        <end position="415"/>
    </location>
</feature>
<dbReference type="AlphaFoldDB" id="A0A0A6ZRD3"/>
<evidence type="ECO:0000256" key="2">
    <source>
        <dbReference type="ARBA" id="ARBA00022989"/>
    </source>
</evidence>
<feature type="transmembrane region" description="Helical" evidence="3">
    <location>
        <begin position="470"/>
        <end position="490"/>
    </location>
</feature>
<dbReference type="FunFam" id="3.30.70.1430:FF:000002">
    <property type="entry name" value="Efflux pump membrane transporter"/>
    <property type="match status" value="1"/>
</dbReference>
<evidence type="ECO:0000256" key="1">
    <source>
        <dbReference type="ARBA" id="ARBA00022692"/>
    </source>
</evidence>
<keyword evidence="1 3" id="KW-0812">Transmembrane</keyword>
<dbReference type="SUPFAM" id="SSF82714">
    <property type="entry name" value="Multidrug efflux transporter AcrB TolC docking domain, DN and DC subdomains"/>
    <property type="match status" value="1"/>
</dbReference>
<keyword evidence="2 3" id="KW-1133">Transmembrane helix</keyword>
<dbReference type="Pfam" id="PF00873">
    <property type="entry name" value="ACR_tran"/>
    <property type="match status" value="1"/>
</dbReference>
<feature type="transmembrane region" description="Helical" evidence="3">
    <location>
        <begin position="496"/>
        <end position="524"/>
    </location>
</feature>
<feature type="transmembrane region" description="Helical" evidence="3">
    <location>
        <begin position="370"/>
        <end position="388"/>
    </location>
</feature>
<keyword evidence="3" id="KW-0472">Membrane</keyword>
<dbReference type="Gene3D" id="3.30.70.1440">
    <property type="entry name" value="Multidrug efflux transporter AcrB pore domain"/>
    <property type="match status" value="2"/>
</dbReference>
<dbReference type="InterPro" id="IPR027463">
    <property type="entry name" value="AcrB_DN_DC_subdom"/>
</dbReference>
<dbReference type="HOGENOM" id="CLU_002755_2_0_6"/>